<evidence type="ECO:0000313" key="1">
    <source>
        <dbReference type="EMBL" id="MEM5425888.1"/>
    </source>
</evidence>
<name>A0ABU9S253_9BURK</name>
<accession>A0ABU9S253</accession>
<gene>
    <name evidence="1" type="ORF">VSR73_33140</name>
</gene>
<protein>
    <submittedName>
        <fullName evidence="1">Uncharacterized protein</fullName>
    </submittedName>
</protein>
<dbReference type="Proteomes" id="UP001489897">
    <property type="component" value="Unassembled WGS sequence"/>
</dbReference>
<organism evidence="1 2">
    <name type="scientific">Paraburkholderia ferrariae</name>
    <dbReference type="NCBI Taxonomy" id="386056"/>
    <lineage>
        <taxon>Bacteria</taxon>
        <taxon>Pseudomonadati</taxon>
        <taxon>Pseudomonadota</taxon>
        <taxon>Betaproteobacteria</taxon>
        <taxon>Burkholderiales</taxon>
        <taxon>Burkholderiaceae</taxon>
        <taxon>Paraburkholderia</taxon>
    </lineage>
</organism>
<dbReference type="RefSeq" id="WP_342923967.1">
    <property type="nucleotide sequence ID" value="NZ_JAYMRV010000013.1"/>
</dbReference>
<evidence type="ECO:0000313" key="2">
    <source>
        <dbReference type="Proteomes" id="UP001489897"/>
    </source>
</evidence>
<reference evidence="1 2" key="1">
    <citation type="submission" date="2024-01" db="EMBL/GenBank/DDBJ databases">
        <title>The diversity of rhizobia nodulating Mimosa spp. in eleven states of Brazil covering several biomes is determined by host plant, location, and edaphic factors.</title>
        <authorList>
            <person name="Rouws L."/>
            <person name="Barauna A."/>
            <person name="Beukes C."/>
            <person name="De Faria S.M."/>
            <person name="Gross E."/>
            <person name="Dos Reis Junior F.B."/>
            <person name="Simon M."/>
            <person name="Maluk M."/>
            <person name="Odee D.W."/>
            <person name="Kenicer G."/>
            <person name="Young J.P.W."/>
            <person name="Reis V.M."/>
            <person name="Zilli J."/>
            <person name="James E.K."/>
        </authorList>
    </citation>
    <scope>NUCLEOTIDE SEQUENCE [LARGE SCALE GENOMIC DNA]</scope>
    <source>
        <strain evidence="1 2">JPY167</strain>
    </source>
</reference>
<dbReference type="EMBL" id="JAYMRV010000013">
    <property type="protein sequence ID" value="MEM5425888.1"/>
    <property type="molecule type" value="Genomic_DNA"/>
</dbReference>
<sequence>MHPIFSPYSVEAASELQMRGIFMPCWSRKGAECCTDGNSLHKAFVNQAFKTHFDLGARCFTRPISSAGQATARPKLLQNLLEKIV</sequence>
<proteinExistence type="predicted"/>
<keyword evidence="2" id="KW-1185">Reference proteome</keyword>
<comment type="caution">
    <text evidence="1">The sequence shown here is derived from an EMBL/GenBank/DDBJ whole genome shotgun (WGS) entry which is preliminary data.</text>
</comment>